<protein>
    <submittedName>
        <fullName evidence="1">Uncharacterized protein</fullName>
    </submittedName>
</protein>
<proteinExistence type="predicted"/>
<gene>
    <name evidence="1" type="ORF">EJ08DRAFT_735296</name>
</gene>
<keyword evidence="2" id="KW-1185">Reference proteome</keyword>
<dbReference type="OrthoDB" id="5413827at2759"/>
<reference evidence="1" key="1">
    <citation type="journal article" date="2020" name="Stud. Mycol.">
        <title>101 Dothideomycetes genomes: a test case for predicting lifestyles and emergence of pathogens.</title>
        <authorList>
            <person name="Haridas S."/>
            <person name="Albert R."/>
            <person name="Binder M."/>
            <person name="Bloem J."/>
            <person name="Labutti K."/>
            <person name="Salamov A."/>
            <person name="Andreopoulos B."/>
            <person name="Baker S."/>
            <person name="Barry K."/>
            <person name="Bills G."/>
            <person name="Bluhm B."/>
            <person name="Cannon C."/>
            <person name="Castanera R."/>
            <person name="Culley D."/>
            <person name="Daum C."/>
            <person name="Ezra D."/>
            <person name="Gonzalez J."/>
            <person name="Henrissat B."/>
            <person name="Kuo A."/>
            <person name="Liang C."/>
            <person name="Lipzen A."/>
            <person name="Lutzoni F."/>
            <person name="Magnuson J."/>
            <person name="Mondo S."/>
            <person name="Nolan M."/>
            <person name="Ohm R."/>
            <person name="Pangilinan J."/>
            <person name="Park H.-J."/>
            <person name="Ramirez L."/>
            <person name="Alfaro M."/>
            <person name="Sun H."/>
            <person name="Tritt A."/>
            <person name="Yoshinaga Y."/>
            <person name="Zwiers L.-H."/>
            <person name="Turgeon B."/>
            <person name="Goodwin S."/>
            <person name="Spatafora J."/>
            <person name="Crous P."/>
            <person name="Grigoriev I."/>
        </authorList>
    </citation>
    <scope>NUCLEOTIDE SEQUENCE</scope>
    <source>
        <strain evidence="1">CBS 130266</strain>
    </source>
</reference>
<sequence length="246" mass="27785">MQAPMTNHDYDFAVISRKPRKIRTSRQIYVPAVYNIPPLPQFDMEASHGTSSFPSSGISMFPFLCGAAHHQVITRGTTAPLLRVCKSIRYEGIFFYFNDTLSRLLVWSRTTEFFDLVGPHGKSSLRRLALPIDSPADGFANTINALPHLRSVQYQVKPLWLLYNVIEHSARAPKEIAQKMFTTRDLFEYGWNRIRGVGGPDASLLYFEGGDKWTAEQILAVFEAFEAMVRESAKRSEPVPAAKLEA</sequence>
<comment type="caution">
    <text evidence="1">The sequence shown here is derived from an EMBL/GenBank/DDBJ whole genome shotgun (WGS) entry which is preliminary data.</text>
</comment>
<accession>A0A9P4NNU2</accession>
<evidence type="ECO:0000313" key="2">
    <source>
        <dbReference type="Proteomes" id="UP000800235"/>
    </source>
</evidence>
<dbReference type="EMBL" id="MU007051">
    <property type="protein sequence ID" value="KAF2428927.1"/>
    <property type="molecule type" value="Genomic_DNA"/>
</dbReference>
<evidence type="ECO:0000313" key="1">
    <source>
        <dbReference type="EMBL" id="KAF2428927.1"/>
    </source>
</evidence>
<name>A0A9P4NNU2_9PEZI</name>
<dbReference type="AlphaFoldDB" id="A0A9P4NNU2"/>
<dbReference type="Proteomes" id="UP000800235">
    <property type="component" value="Unassembled WGS sequence"/>
</dbReference>
<organism evidence="1 2">
    <name type="scientific">Tothia fuscella</name>
    <dbReference type="NCBI Taxonomy" id="1048955"/>
    <lineage>
        <taxon>Eukaryota</taxon>
        <taxon>Fungi</taxon>
        <taxon>Dikarya</taxon>
        <taxon>Ascomycota</taxon>
        <taxon>Pezizomycotina</taxon>
        <taxon>Dothideomycetes</taxon>
        <taxon>Pleosporomycetidae</taxon>
        <taxon>Venturiales</taxon>
        <taxon>Cylindrosympodiaceae</taxon>
        <taxon>Tothia</taxon>
    </lineage>
</organism>